<dbReference type="EMBL" id="BRXU01000005">
    <property type="protein sequence ID" value="GLC52239.1"/>
    <property type="molecule type" value="Genomic_DNA"/>
</dbReference>
<comment type="caution">
    <text evidence="3">The sequence shown here is derived from an EMBL/GenBank/DDBJ whole genome shotgun (WGS) entry which is preliminary data.</text>
</comment>
<dbReference type="Pfam" id="PF03330">
    <property type="entry name" value="DPBB_1"/>
    <property type="match status" value="1"/>
</dbReference>
<dbReference type="GO" id="GO:0009664">
    <property type="term" value="P:plant-type cell wall organization"/>
    <property type="evidence" value="ECO:0007669"/>
    <property type="project" value="InterPro"/>
</dbReference>
<name>A0A9W6BHN4_9CHLO</name>
<dbReference type="AlphaFoldDB" id="A0A9W6BHN4"/>
<dbReference type="PRINTS" id="PR01225">
    <property type="entry name" value="EXPANSNFAMLY"/>
</dbReference>
<dbReference type="InterPro" id="IPR036908">
    <property type="entry name" value="RlpA-like_sf"/>
</dbReference>
<dbReference type="InterPro" id="IPR002963">
    <property type="entry name" value="Expansin"/>
</dbReference>
<gene>
    <name evidence="3" type="primary">PLEST010291</name>
    <name evidence="3" type="ORF">PLESTB_000599300</name>
</gene>
<dbReference type="GO" id="GO:0005576">
    <property type="term" value="C:extracellular region"/>
    <property type="evidence" value="ECO:0007669"/>
    <property type="project" value="InterPro"/>
</dbReference>
<dbReference type="Gene3D" id="2.40.40.10">
    <property type="entry name" value="RlpA-like domain"/>
    <property type="match status" value="1"/>
</dbReference>
<dbReference type="SUPFAM" id="SSF50685">
    <property type="entry name" value="Barwin-like endoglucanases"/>
    <property type="match status" value="1"/>
</dbReference>
<evidence type="ECO:0000313" key="4">
    <source>
        <dbReference type="Proteomes" id="UP001165080"/>
    </source>
</evidence>
<dbReference type="PROSITE" id="PS50842">
    <property type="entry name" value="EXPANSIN_EG45"/>
    <property type="match status" value="1"/>
</dbReference>
<organism evidence="3 4">
    <name type="scientific">Pleodorina starrii</name>
    <dbReference type="NCBI Taxonomy" id="330485"/>
    <lineage>
        <taxon>Eukaryota</taxon>
        <taxon>Viridiplantae</taxon>
        <taxon>Chlorophyta</taxon>
        <taxon>core chlorophytes</taxon>
        <taxon>Chlorophyceae</taxon>
        <taxon>CS clade</taxon>
        <taxon>Chlamydomonadales</taxon>
        <taxon>Volvocaceae</taxon>
        <taxon>Pleodorina</taxon>
    </lineage>
</organism>
<accession>A0A9W6BHN4</accession>
<keyword evidence="1" id="KW-0732">Signal</keyword>
<dbReference type="InterPro" id="IPR009009">
    <property type="entry name" value="RlpA-like_DPBB"/>
</dbReference>
<evidence type="ECO:0000256" key="1">
    <source>
        <dbReference type="ARBA" id="ARBA00022729"/>
    </source>
</evidence>
<reference evidence="3 4" key="1">
    <citation type="journal article" date="2023" name="Commun. Biol.">
        <title>Reorganization of the ancestral sex-determining regions during the evolution of trioecy in Pleodorina starrii.</title>
        <authorList>
            <person name="Takahashi K."/>
            <person name="Suzuki S."/>
            <person name="Kawai-Toyooka H."/>
            <person name="Yamamoto K."/>
            <person name="Hamaji T."/>
            <person name="Ootsuki R."/>
            <person name="Yamaguchi H."/>
            <person name="Kawachi M."/>
            <person name="Higashiyama T."/>
            <person name="Nozaki H."/>
        </authorList>
    </citation>
    <scope>NUCLEOTIDE SEQUENCE [LARGE SCALE GENOMIC DNA]</scope>
    <source>
        <strain evidence="3 4">NIES-4479</strain>
    </source>
</reference>
<evidence type="ECO:0000313" key="3">
    <source>
        <dbReference type="EMBL" id="GLC52239.1"/>
    </source>
</evidence>
<dbReference type="InterPro" id="IPR007118">
    <property type="entry name" value="Expan_Lol_pI"/>
</dbReference>
<proteinExistence type="predicted"/>
<dbReference type="OrthoDB" id="5823761at2759"/>
<dbReference type="CDD" id="cd22271">
    <property type="entry name" value="DPBB_EXP_N-like"/>
    <property type="match status" value="1"/>
</dbReference>
<dbReference type="SMART" id="SM00837">
    <property type="entry name" value="DPBB_1"/>
    <property type="match status" value="1"/>
</dbReference>
<evidence type="ECO:0000259" key="2">
    <source>
        <dbReference type="PROSITE" id="PS50842"/>
    </source>
</evidence>
<dbReference type="InterPro" id="IPR007112">
    <property type="entry name" value="Expansin/allergen_DPBB_dom"/>
</dbReference>
<dbReference type="PANTHER" id="PTHR31867">
    <property type="entry name" value="EXPANSIN-A15"/>
    <property type="match status" value="1"/>
</dbReference>
<keyword evidence="4" id="KW-1185">Reference proteome</keyword>
<dbReference type="Proteomes" id="UP001165080">
    <property type="component" value="Unassembled WGS sequence"/>
</dbReference>
<feature type="domain" description="Expansin-like EG45" evidence="2">
    <location>
        <begin position="93"/>
        <end position="221"/>
    </location>
</feature>
<protein>
    <submittedName>
        <fullName evidence="3">Atexp4,atexpa4,athexp alpha 1.6,expa4</fullName>
    </submittedName>
</protein>
<sequence>MTCTSAAVRRNSATHYCASTSSSAAPSCKAAPNRRTPELVSLRRRSCSALLAALLGIVLALLPHQCMGDWGGSWQKGRATRYGGWDDGWNINEGSCGYGYLDQDHATGWDIAAMSDQNWDFEGSCGRCFEVRCDPTWISDNYGESFDRTGVCRDPDASVIVQITDSCPCWYPANQYSNKRWCCGDMYHFDMSTWAFEKLAEDRWGVIGIITRSVACDYEPEKRAPVPPEGECAPNTRISRPWGWVDRRPWP</sequence>